<reference evidence="1 2" key="1">
    <citation type="submission" date="2016-10" db="EMBL/GenBank/DDBJ databases">
        <title>The genome of Paramicrosporidium saccamoebae is the missing link in understanding Cryptomycota and Microsporidia evolution.</title>
        <authorList>
            <person name="Quandt C.A."/>
            <person name="Beaudet D."/>
            <person name="Corsaro D."/>
            <person name="Michel R."/>
            <person name="Corradi N."/>
            <person name="James T."/>
        </authorList>
    </citation>
    <scope>NUCLEOTIDE SEQUENCE [LARGE SCALE GENOMIC DNA]</scope>
    <source>
        <strain evidence="1 2">KSL3</strain>
    </source>
</reference>
<dbReference type="InterPro" id="IPR026140">
    <property type="entry name" value="Ribosomal_mS26"/>
</dbReference>
<dbReference type="EMBL" id="MTSL01000045">
    <property type="protein sequence ID" value="PJF19726.1"/>
    <property type="molecule type" value="Genomic_DNA"/>
</dbReference>
<dbReference type="Pfam" id="PF14943">
    <property type="entry name" value="MRP-S26"/>
    <property type="match status" value="1"/>
</dbReference>
<dbReference type="GO" id="GO:0005763">
    <property type="term" value="C:mitochondrial small ribosomal subunit"/>
    <property type="evidence" value="ECO:0007669"/>
    <property type="project" value="InterPro"/>
</dbReference>
<name>A0A2H9TPT3_9FUNG</name>
<comment type="caution">
    <text evidence="1">The sequence shown here is derived from an EMBL/GenBank/DDBJ whole genome shotgun (WGS) entry which is preliminary data.</text>
</comment>
<dbReference type="AlphaFoldDB" id="A0A2H9TPT3"/>
<dbReference type="Proteomes" id="UP000240830">
    <property type="component" value="Unassembled WGS sequence"/>
</dbReference>
<organism evidence="1 2">
    <name type="scientific">Paramicrosporidium saccamoebae</name>
    <dbReference type="NCBI Taxonomy" id="1246581"/>
    <lineage>
        <taxon>Eukaryota</taxon>
        <taxon>Fungi</taxon>
        <taxon>Fungi incertae sedis</taxon>
        <taxon>Cryptomycota</taxon>
        <taxon>Cryptomycota incertae sedis</taxon>
        <taxon>Paramicrosporidium</taxon>
    </lineage>
</organism>
<evidence type="ECO:0000313" key="1">
    <source>
        <dbReference type="EMBL" id="PJF19726.1"/>
    </source>
</evidence>
<sequence length="397" mass="45193">MEAAEVFVFQNMGVPIENPVYPTVSLRSGSHYGVHGSLFGQVVTVPANLPEEQQMALIMQGIALLSLNYPLLHDLLYLAKHAVLRFLMLWVVDNIAMFSLFGFPAEPLEGAMPIADILLLLFENGWRVVENAANISFMHAADASVGRYGMMKCLSKGLEHVPKVMNNSIYAFDYFISGQPSIKRRAQYYVIEKDKLNYFVDSGMTGFSRLFSTLRGVSAARNAELIEYQTALRKTRQKYRLEFAAVPTRAQKQAADRQTRSLKRDAEWNKYLEGVRTKLNDPTSDLTRDRHRCRPVRRVIKSQEMRLEGVENMSKALVQVQVMKRKQITMLSKQLEGTMITKENLDQRIREAIENPVNFNLKPELLVAEERKASIALKKLQVPKDDMLFAVGAHHKQ</sequence>
<keyword evidence="2" id="KW-1185">Reference proteome</keyword>
<evidence type="ECO:0000313" key="2">
    <source>
        <dbReference type="Proteomes" id="UP000240830"/>
    </source>
</evidence>
<gene>
    <name evidence="1" type="ORF">PSACC_00463</name>
</gene>
<protein>
    <submittedName>
        <fullName evidence="1">Uncharacterized protein</fullName>
    </submittedName>
</protein>
<proteinExistence type="predicted"/>
<accession>A0A2H9TPT3</accession>